<feature type="region of interest" description="Disordered" evidence="1">
    <location>
        <begin position="241"/>
        <end position="281"/>
    </location>
</feature>
<evidence type="ECO:0000256" key="1">
    <source>
        <dbReference type="SAM" id="MobiDB-lite"/>
    </source>
</evidence>
<reference evidence="2 3" key="1">
    <citation type="journal article" date="2019" name="Nat. Ecol. Evol.">
        <title>Megaphylogeny resolves global patterns of mushroom evolution.</title>
        <authorList>
            <person name="Varga T."/>
            <person name="Krizsan K."/>
            <person name="Foldi C."/>
            <person name="Dima B."/>
            <person name="Sanchez-Garcia M."/>
            <person name="Sanchez-Ramirez S."/>
            <person name="Szollosi G.J."/>
            <person name="Szarkandi J.G."/>
            <person name="Papp V."/>
            <person name="Albert L."/>
            <person name="Andreopoulos W."/>
            <person name="Angelini C."/>
            <person name="Antonin V."/>
            <person name="Barry K.W."/>
            <person name="Bougher N.L."/>
            <person name="Buchanan P."/>
            <person name="Buyck B."/>
            <person name="Bense V."/>
            <person name="Catcheside P."/>
            <person name="Chovatia M."/>
            <person name="Cooper J."/>
            <person name="Damon W."/>
            <person name="Desjardin D."/>
            <person name="Finy P."/>
            <person name="Geml J."/>
            <person name="Haridas S."/>
            <person name="Hughes K."/>
            <person name="Justo A."/>
            <person name="Karasinski D."/>
            <person name="Kautmanova I."/>
            <person name="Kiss B."/>
            <person name="Kocsube S."/>
            <person name="Kotiranta H."/>
            <person name="LaButti K.M."/>
            <person name="Lechner B.E."/>
            <person name="Liimatainen K."/>
            <person name="Lipzen A."/>
            <person name="Lukacs Z."/>
            <person name="Mihaltcheva S."/>
            <person name="Morgado L.N."/>
            <person name="Niskanen T."/>
            <person name="Noordeloos M.E."/>
            <person name="Ohm R.A."/>
            <person name="Ortiz-Santana B."/>
            <person name="Ovrebo C."/>
            <person name="Racz N."/>
            <person name="Riley R."/>
            <person name="Savchenko A."/>
            <person name="Shiryaev A."/>
            <person name="Soop K."/>
            <person name="Spirin V."/>
            <person name="Szebenyi C."/>
            <person name="Tomsovsky M."/>
            <person name="Tulloss R.E."/>
            <person name="Uehling J."/>
            <person name="Grigoriev I.V."/>
            <person name="Vagvolgyi C."/>
            <person name="Papp T."/>
            <person name="Martin F.M."/>
            <person name="Miettinen O."/>
            <person name="Hibbett D.S."/>
            <person name="Nagy L.G."/>
        </authorList>
    </citation>
    <scope>NUCLEOTIDE SEQUENCE [LARGE SCALE GENOMIC DNA]</scope>
    <source>
        <strain evidence="2 3">CBS 309.79</strain>
    </source>
</reference>
<evidence type="ECO:0000313" key="3">
    <source>
        <dbReference type="Proteomes" id="UP000305067"/>
    </source>
</evidence>
<feature type="non-terminal residue" evidence="2">
    <location>
        <position position="281"/>
    </location>
</feature>
<keyword evidence="3" id="KW-1185">Reference proteome</keyword>
<proteinExistence type="predicted"/>
<name>A0A5C3QEX2_9AGAR</name>
<dbReference type="AlphaFoldDB" id="A0A5C3QEX2"/>
<dbReference type="EMBL" id="ML178836">
    <property type="protein sequence ID" value="TFK99010.1"/>
    <property type="molecule type" value="Genomic_DNA"/>
</dbReference>
<organism evidence="2 3">
    <name type="scientific">Pterulicium gracile</name>
    <dbReference type="NCBI Taxonomy" id="1884261"/>
    <lineage>
        <taxon>Eukaryota</taxon>
        <taxon>Fungi</taxon>
        <taxon>Dikarya</taxon>
        <taxon>Basidiomycota</taxon>
        <taxon>Agaricomycotina</taxon>
        <taxon>Agaricomycetes</taxon>
        <taxon>Agaricomycetidae</taxon>
        <taxon>Agaricales</taxon>
        <taxon>Pleurotineae</taxon>
        <taxon>Pterulaceae</taxon>
        <taxon>Pterulicium</taxon>
    </lineage>
</organism>
<accession>A0A5C3QEX2</accession>
<feature type="compositionally biased region" description="Low complexity" evidence="1">
    <location>
        <begin position="241"/>
        <end position="254"/>
    </location>
</feature>
<protein>
    <submittedName>
        <fullName evidence="2">Uncharacterized protein</fullName>
    </submittedName>
</protein>
<dbReference type="Proteomes" id="UP000305067">
    <property type="component" value="Unassembled WGS sequence"/>
</dbReference>
<gene>
    <name evidence="2" type="ORF">BDV98DRAFT_572086</name>
</gene>
<evidence type="ECO:0000313" key="2">
    <source>
        <dbReference type="EMBL" id="TFK99010.1"/>
    </source>
</evidence>
<sequence>MMRSTSHPNNMKHRVLPPSQHSNTVTAILPSLLSALEATPCSTNIGEYLAEAFVNLHSLFSQISTSTTNYSNLKVVNGCLSEAVKALTMYTGKQQDPHVDIELSNLAGACRGLVDCIRFWKPEGPNLINSSPEFIALDQDTLPKDVSSCIRSMKVACTGIYRVLDPEDWRSSEALKIRMAVANHGAVQIDGDCCTDNEGVTVELDITGAEFYVRGDLMKGNRLSASDLNASASAASTLMASNGATSTSTGSAAGPAMKPKKALPRSNAQALPPALESAGAS</sequence>